<dbReference type="Proteomes" id="UP000239446">
    <property type="component" value="Unassembled WGS sequence"/>
</dbReference>
<comment type="caution">
    <text evidence="8">The sequence shown here is derived from an EMBL/GenBank/DDBJ whole genome shotgun (WGS) entry which is preliminary data.</text>
</comment>
<dbReference type="Pfam" id="PF00990">
    <property type="entry name" value="GGDEF"/>
    <property type="match status" value="1"/>
</dbReference>
<dbReference type="RefSeq" id="WP_104416576.1">
    <property type="nucleotide sequence ID" value="NZ_PTIT01000020.1"/>
</dbReference>
<dbReference type="EC" id="3.1.4.52" evidence="1"/>
<evidence type="ECO:0000313" key="9">
    <source>
        <dbReference type="Proteomes" id="UP000239446"/>
    </source>
</evidence>
<evidence type="ECO:0000313" key="7">
    <source>
        <dbReference type="EMBL" id="PPK50765.1"/>
    </source>
</evidence>
<dbReference type="InterPro" id="IPR052155">
    <property type="entry name" value="Biofilm_reg_signaling"/>
</dbReference>
<keyword evidence="2" id="KW-0973">c-di-GMP</keyword>
<accession>A0A2S6G512</accession>
<dbReference type="NCBIfam" id="TIGR00229">
    <property type="entry name" value="sensory_box"/>
    <property type="match status" value="1"/>
</dbReference>
<dbReference type="Gene3D" id="3.30.450.40">
    <property type="match status" value="1"/>
</dbReference>
<evidence type="ECO:0000259" key="5">
    <source>
        <dbReference type="PROSITE" id="PS50883"/>
    </source>
</evidence>
<dbReference type="InterPro" id="IPR000700">
    <property type="entry name" value="PAS-assoc_C"/>
</dbReference>
<dbReference type="PANTHER" id="PTHR44757:SF4">
    <property type="entry name" value="DIGUANYLATE CYCLASE DGCE-RELATED"/>
    <property type="match status" value="1"/>
</dbReference>
<reference evidence="8 9" key="2">
    <citation type="submission" date="2018-02" db="EMBL/GenBank/DDBJ databases">
        <title>Subsurface microbial communities from deep shales in Ohio and West Virginia, USA.</title>
        <authorList>
            <person name="Wrighton K."/>
        </authorList>
    </citation>
    <scope>NUCLEOTIDE SEQUENCE [LARGE SCALE GENOMIC DNA]</scope>
    <source>
        <strain evidence="8 9">UTICA-S1B9</strain>
    </source>
</reference>
<dbReference type="Proteomes" id="UP000239648">
    <property type="component" value="Unassembled WGS sequence"/>
</dbReference>
<dbReference type="InterPro" id="IPR003018">
    <property type="entry name" value="GAF"/>
</dbReference>
<evidence type="ECO:0000259" key="3">
    <source>
        <dbReference type="PROSITE" id="PS50112"/>
    </source>
</evidence>
<dbReference type="AlphaFoldDB" id="A0A2S6G512"/>
<dbReference type="SMART" id="SM00267">
    <property type="entry name" value="GGDEF"/>
    <property type="match status" value="1"/>
</dbReference>
<dbReference type="SUPFAM" id="SSF55073">
    <property type="entry name" value="Nucleotide cyclase"/>
    <property type="match status" value="1"/>
</dbReference>
<dbReference type="SUPFAM" id="SSF55785">
    <property type="entry name" value="PYP-like sensor domain (PAS domain)"/>
    <property type="match status" value="1"/>
</dbReference>
<dbReference type="InterPro" id="IPR001633">
    <property type="entry name" value="EAL_dom"/>
</dbReference>
<dbReference type="FunFam" id="3.20.20.450:FF:000001">
    <property type="entry name" value="Cyclic di-GMP phosphodiesterase yahA"/>
    <property type="match status" value="1"/>
</dbReference>
<dbReference type="PANTHER" id="PTHR44757">
    <property type="entry name" value="DIGUANYLATE CYCLASE DGCP"/>
    <property type="match status" value="1"/>
</dbReference>
<dbReference type="CDD" id="cd01948">
    <property type="entry name" value="EAL"/>
    <property type="match status" value="1"/>
</dbReference>
<evidence type="ECO:0000313" key="8">
    <source>
        <dbReference type="EMBL" id="PPK54217.1"/>
    </source>
</evidence>
<dbReference type="SMART" id="SM00086">
    <property type="entry name" value="PAC"/>
    <property type="match status" value="1"/>
</dbReference>
<evidence type="ECO:0000259" key="6">
    <source>
        <dbReference type="PROSITE" id="PS50887"/>
    </source>
</evidence>
<dbReference type="EMBL" id="PTIU01000017">
    <property type="protein sequence ID" value="PPK54217.1"/>
    <property type="molecule type" value="Genomic_DNA"/>
</dbReference>
<feature type="domain" description="GGDEF" evidence="6">
    <location>
        <begin position="340"/>
        <end position="472"/>
    </location>
</feature>
<dbReference type="InterPro" id="IPR035965">
    <property type="entry name" value="PAS-like_dom_sf"/>
</dbReference>
<dbReference type="CDD" id="cd00130">
    <property type="entry name" value="PAS"/>
    <property type="match status" value="1"/>
</dbReference>
<dbReference type="SMART" id="SM00091">
    <property type="entry name" value="PAS"/>
    <property type="match status" value="1"/>
</dbReference>
<dbReference type="NCBIfam" id="TIGR00254">
    <property type="entry name" value="GGDEF"/>
    <property type="match status" value="1"/>
</dbReference>
<dbReference type="InterPro" id="IPR043128">
    <property type="entry name" value="Rev_trsase/Diguanyl_cyclase"/>
</dbReference>
<dbReference type="SUPFAM" id="SSF55781">
    <property type="entry name" value="GAF domain-like"/>
    <property type="match status" value="1"/>
</dbReference>
<keyword evidence="10" id="KW-1185">Reference proteome</keyword>
<feature type="domain" description="EAL" evidence="5">
    <location>
        <begin position="481"/>
        <end position="735"/>
    </location>
</feature>
<sequence length="739" mass="82464">MTQKQHFTGFSQSIYELITQRAPLDVVLNAITSVVENELPGALVSVMLYSPETGRLNMIAGSSFSESYRAAMQDIRVGPGVGACGTAAHSCELIICDDIANDERWRGFHEITAHERLAACWSVPLVDTAGRILGTFATYYREKRKPNDEEIKLIRRAAGLAVLAITHQEEVTRRETSEEQMRLLERGIQSSSDGMVMVDARDPDMPLVFVNEAFTRITGYSQEEALGQNCRFLQGKDTDPLAVATLRRAIQKKQRAEVTLLNYRKDGDYFWNHMVIEPVLNDRGECTHFVGVQHDVTRERENERLLGQYSTHDLLTGLPNRVMFEAHLAEACRQSRQADQKVSVMHADLDDFKPINNSLGYGLGDQLLVAVANRLRDIAPEHAMVAHLGGDEFAVLLEGGTEEQVTECADAMLSEVCRPFDLEGQLLHISASIGIASQHTRPMRPEELMSYADAAVQDAKAQGRNTWHWFEGVATSTSNEYVALRRELMEAIEHEQFVLYYQPIVAADSGIMRGMEALVRWQHPERGFVSPGEFIPLAEQTGQIVAIGQWVLHQACSDLANWNAKMNRRLPVSVNISPFQFRRYGFLEELRKTLDETGLDPELLELEVTENVLMSGVGQGIDTLQKIRQMGIKVSIDDFGTGYSSLRYLRQLPINKVKLDKSFVMDITENTANAAIVQGVITMAHHLGLVVVGEGVETTEQAADLKQRNCDLLQGFLFSRPVPFDQLTATAEAAQSIAD</sequence>
<evidence type="ECO:0000313" key="10">
    <source>
        <dbReference type="Proteomes" id="UP000239648"/>
    </source>
</evidence>
<dbReference type="Pfam" id="PF13426">
    <property type="entry name" value="PAS_9"/>
    <property type="match status" value="1"/>
</dbReference>
<dbReference type="PROSITE" id="PS50112">
    <property type="entry name" value="PAS"/>
    <property type="match status" value="1"/>
</dbReference>
<evidence type="ECO:0000256" key="1">
    <source>
        <dbReference type="ARBA" id="ARBA00012282"/>
    </source>
</evidence>
<gene>
    <name evidence="8" type="ORF">B0H24_101715</name>
    <name evidence="7" type="ORF">BY455_12015</name>
</gene>
<dbReference type="PROSITE" id="PS50113">
    <property type="entry name" value="PAC"/>
    <property type="match status" value="1"/>
</dbReference>
<dbReference type="Pfam" id="PF00563">
    <property type="entry name" value="EAL"/>
    <property type="match status" value="1"/>
</dbReference>
<dbReference type="SMART" id="SM00052">
    <property type="entry name" value="EAL"/>
    <property type="match status" value="1"/>
</dbReference>
<dbReference type="Gene3D" id="3.20.20.450">
    <property type="entry name" value="EAL domain"/>
    <property type="match status" value="1"/>
</dbReference>
<dbReference type="InterPro" id="IPR000160">
    <property type="entry name" value="GGDEF_dom"/>
</dbReference>
<proteinExistence type="predicted"/>
<dbReference type="SMART" id="SM00065">
    <property type="entry name" value="GAF"/>
    <property type="match status" value="1"/>
</dbReference>
<dbReference type="EMBL" id="PTIT01000020">
    <property type="protein sequence ID" value="PPK50765.1"/>
    <property type="molecule type" value="Genomic_DNA"/>
</dbReference>
<dbReference type="InterPro" id="IPR012226">
    <property type="entry name" value="Diguanyl_cyclase/Pdiesterase"/>
</dbReference>
<name>A0A2S6G512_9GAMM</name>
<dbReference type="PROSITE" id="PS50887">
    <property type="entry name" value="GGDEF"/>
    <property type="match status" value="1"/>
</dbReference>
<dbReference type="InterPro" id="IPR000014">
    <property type="entry name" value="PAS"/>
</dbReference>
<organism evidence="8 9">
    <name type="scientific">Marinobacter persicus</name>
    <dbReference type="NCBI Taxonomy" id="930118"/>
    <lineage>
        <taxon>Bacteria</taxon>
        <taxon>Pseudomonadati</taxon>
        <taxon>Pseudomonadota</taxon>
        <taxon>Gammaproteobacteria</taxon>
        <taxon>Pseudomonadales</taxon>
        <taxon>Marinobacteraceae</taxon>
        <taxon>Marinobacter</taxon>
    </lineage>
</organism>
<dbReference type="Gene3D" id="3.30.450.20">
    <property type="entry name" value="PAS domain"/>
    <property type="match status" value="1"/>
</dbReference>
<dbReference type="Pfam" id="PF13185">
    <property type="entry name" value="GAF_2"/>
    <property type="match status" value="1"/>
</dbReference>
<evidence type="ECO:0000256" key="2">
    <source>
        <dbReference type="ARBA" id="ARBA00022636"/>
    </source>
</evidence>
<dbReference type="GO" id="GO:0071111">
    <property type="term" value="F:cyclic-guanylate-specific phosphodiesterase activity"/>
    <property type="evidence" value="ECO:0007669"/>
    <property type="project" value="UniProtKB-EC"/>
</dbReference>
<dbReference type="Gene3D" id="3.30.70.270">
    <property type="match status" value="1"/>
</dbReference>
<dbReference type="OrthoDB" id="6597954at2"/>
<reference evidence="7 10" key="1">
    <citation type="submission" date="2018-02" db="EMBL/GenBank/DDBJ databases">
        <title>Deep subsurface shale carbon reservoir microbial communities from Ohio and West Virginia, USA.</title>
        <authorList>
            <person name="Wrighton K."/>
        </authorList>
    </citation>
    <scope>NUCLEOTIDE SEQUENCE [LARGE SCALE GENOMIC DNA]</scope>
    <source>
        <strain evidence="7 10">UTICA-S1B6</strain>
    </source>
</reference>
<dbReference type="CDD" id="cd01949">
    <property type="entry name" value="GGDEF"/>
    <property type="match status" value="1"/>
</dbReference>
<dbReference type="PIRSF" id="PIRSF005925">
    <property type="entry name" value="Dos"/>
    <property type="match status" value="1"/>
</dbReference>
<evidence type="ECO:0000259" key="4">
    <source>
        <dbReference type="PROSITE" id="PS50113"/>
    </source>
</evidence>
<protein>
    <recommendedName>
        <fullName evidence="1">cyclic-guanylate-specific phosphodiesterase</fullName>
        <ecNumber evidence="1">3.1.4.52</ecNumber>
    </recommendedName>
</protein>
<feature type="domain" description="PAC" evidence="4">
    <location>
        <begin position="254"/>
        <end position="308"/>
    </location>
</feature>
<dbReference type="InterPro" id="IPR035919">
    <property type="entry name" value="EAL_sf"/>
</dbReference>
<dbReference type="InterPro" id="IPR001610">
    <property type="entry name" value="PAC"/>
</dbReference>
<dbReference type="InterPro" id="IPR029016">
    <property type="entry name" value="GAF-like_dom_sf"/>
</dbReference>
<dbReference type="SUPFAM" id="SSF141868">
    <property type="entry name" value="EAL domain-like"/>
    <property type="match status" value="1"/>
</dbReference>
<feature type="domain" description="PAS" evidence="3">
    <location>
        <begin position="180"/>
        <end position="253"/>
    </location>
</feature>
<dbReference type="InterPro" id="IPR029787">
    <property type="entry name" value="Nucleotide_cyclase"/>
</dbReference>
<dbReference type="PROSITE" id="PS50883">
    <property type="entry name" value="EAL"/>
    <property type="match status" value="1"/>
</dbReference>